<dbReference type="EMBL" id="LWHJ01000028">
    <property type="protein sequence ID" value="OAQ39186.1"/>
    <property type="molecule type" value="Genomic_DNA"/>
</dbReference>
<keyword evidence="2" id="KW-0238">DNA-binding</keyword>
<dbReference type="InterPro" id="IPR001789">
    <property type="entry name" value="Sig_transdc_resp-reg_receiver"/>
</dbReference>
<accession>A0A179DDS3</accession>
<dbReference type="CDD" id="cd17535">
    <property type="entry name" value="REC_NarL-like"/>
    <property type="match status" value="1"/>
</dbReference>
<keyword evidence="7" id="KW-1185">Reference proteome</keyword>
<dbReference type="SUPFAM" id="SSF52172">
    <property type="entry name" value="CheY-like"/>
    <property type="match status" value="1"/>
</dbReference>
<dbReference type="SMART" id="SM00421">
    <property type="entry name" value="HTH_LUXR"/>
    <property type="match status" value="1"/>
</dbReference>
<evidence type="ECO:0000259" key="4">
    <source>
        <dbReference type="PROSITE" id="PS50043"/>
    </source>
</evidence>
<evidence type="ECO:0000259" key="5">
    <source>
        <dbReference type="PROSITE" id="PS50110"/>
    </source>
</evidence>
<feature type="modified residue" description="4-aspartylphosphate" evidence="3">
    <location>
        <position position="54"/>
    </location>
</feature>
<dbReference type="GO" id="GO:0000160">
    <property type="term" value="P:phosphorelay signal transduction system"/>
    <property type="evidence" value="ECO:0007669"/>
    <property type="project" value="InterPro"/>
</dbReference>
<name>A0A179DDS3_9SPHI</name>
<protein>
    <recommendedName>
        <fullName evidence="8">DNA-binding response regulator</fullName>
    </recommendedName>
</protein>
<dbReference type="SMART" id="SM00448">
    <property type="entry name" value="REC"/>
    <property type="match status" value="1"/>
</dbReference>
<dbReference type="Gene3D" id="3.40.50.2300">
    <property type="match status" value="1"/>
</dbReference>
<dbReference type="PRINTS" id="PR00038">
    <property type="entry name" value="HTHLUXR"/>
</dbReference>
<dbReference type="RefSeq" id="WP_068822711.1">
    <property type="nucleotide sequence ID" value="NZ_LWHJ01000028.1"/>
</dbReference>
<keyword evidence="1 3" id="KW-0597">Phosphoprotein</keyword>
<dbReference type="PANTHER" id="PTHR43214:SF37">
    <property type="entry name" value="TRANSCRIPTIONAL REGULATORY PROTEIN YDFI"/>
    <property type="match status" value="1"/>
</dbReference>
<dbReference type="Pfam" id="PF00196">
    <property type="entry name" value="GerE"/>
    <property type="match status" value="1"/>
</dbReference>
<evidence type="ECO:0000256" key="1">
    <source>
        <dbReference type="ARBA" id="ARBA00022553"/>
    </source>
</evidence>
<dbReference type="PANTHER" id="PTHR43214">
    <property type="entry name" value="TWO-COMPONENT RESPONSE REGULATOR"/>
    <property type="match status" value="1"/>
</dbReference>
<gene>
    <name evidence="6" type="ORF">A5893_11000</name>
</gene>
<organism evidence="6 7">
    <name type="scientific">Pedobacter psychrophilus</name>
    <dbReference type="NCBI Taxonomy" id="1826909"/>
    <lineage>
        <taxon>Bacteria</taxon>
        <taxon>Pseudomonadati</taxon>
        <taxon>Bacteroidota</taxon>
        <taxon>Sphingobacteriia</taxon>
        <taxon>Sphingobacteriales</taxon>
        <taxon>Sphingobacteriaceae</taxon>
        <taxon>Pedobacter</taxon>
    </lineage>
</organism>
<evidence type="ECO:0000313" key="7">
    <source>
        <dbReference type="Proteomes" id="UP000078459"/>
    </source>
</evidence>
<dbReference type="PROSITE" id="PS50043">
    <property type="entry name" value="HTH_LUXR_2"/>
    <property type="match status" value="1"/>
</dbReference>
<reference evidence="6 7" key="1">
    <citation type="submission" date="2016-04" db="EMBL/GenBank/DDBJ databases">
        <authorList>
            <person name="Evans L.H."/>
            <person name="Alamgir A."/>
            <person name="Owens N."/>
            <person name="Weber N.D."/>
            <person name="Virtaneva K."/>
            <person name="Barbian K."/>
            <person name="Babar A."/>
            <person name="Rosenke K."/>
        </authorList>
    </citation>
    <scope>NUCLEOTIDE SEQUENCE [LARGE SCALE GENOMIC DNA]</scope>
    <source>
        <strain evidence="6 7">CCM 8644</strain>
    </source>
</reference>
<dbReference type="InterPro" id="IPR011006">
    <property type="entry name" value="CheY-like_superfamily"/>
</dbReference>
<dbReference type="PROSITE" id="PS50110">
    <property type="entry name" value="RESPONSE_REGULATORY"/>
    <property type="match status" value="1"/>
</dbReference>
<dbReference type="Proteomes" id="UP000078459">
    <property type="component" value="Unassembled WGS sequence"/>
</dbReference>
<evidence type="ECO:0000256" key="3">
    <source>
        <dbReference type="PROSITE-ProRule" id="PRU00169"/>
    </source>
</evidence>
<dbReference type="InterPro" id="IPR058245">
    <property type="entry name" value="NreC/VraR/RcsB-like_REC"/>
</dbReference>
<evidence type="ECO:0008006" key="8">
    <source>
        <dbReference type="Google" id="ProtNLM"/>
    </source>
</evidence>
<dbReference type="OrthoDB" id="9797341at2"/>
<dbReference type="InterPro" id="IPR016032">
    <property type="entry name" value="Sig_transdc_resp-reg_C-effctor"/>
</dbReference>
<dbReference type="Pfam" id="PF00072">
    <property type="entry name" value="Response_reg"/>
    <property type="match status" value="1"/>
</dbReference>
<dbReference type="SUPFAM" id="SSF46894">
    <property type="entry name" value="C-terminal effector domain of the bipartite response regulators"/>
    <property type="match status" value="1"/>
</dbReference>
<dbReference type="InterPro" id="IPR000792">
    <property type="entry name" value="Tscrpt_reg_LuxR_C"/>
</dbReference>
<feature type="domain" description="Response regulatory" evidence="5">
    <location>
        <begin position="3"/>
        <end position="119"/>
    </location>
</feature>
<evidence type="ECO:0000313" key="6">
    <source>
        <dbReference type="EMBL" id="OAQ39186.1"/>
    </source>
</evidence>
<proteinExistence type="predicted"/>
<reference evidence="6 7" key="2">
    <citation type="submission" date="2016-06" db="EMBL/GenBank/DDBJ databases">
        <title>Pedobacter psychrophilus sp. nov., isolated from Antarctic fragmentary rock.</title>
        <authorList>
            <person name="Svec P."/>
        </authorList>
    </citation>
    <scope>NUCLEOTIDE SEQUENCE [LARGE SCALE GENOMIC DNA]</scope>
    <source>
        <strain evidence="6 7">CCM 8644</strain>
    </source>
</reference>
<dbReference type="AlphaFoldDB" id="A0A179DDS3"/>
<comment type="caution">
    <text evidence="6">The sequence shown here is derived from an EMBL/GenBank/DDBJ whole genome shotgun (WGS) entry which is preliminary data.</text>
</comment>
<dbReference type="STRING" id="1826909.A5893_11000"/>
<evidence type="ECO:0000256" key="2">
    <source>
        <dbReference type="ARBA" id="ARBA00023125"/>
    </source>
</evidence>
<dbReference type="InterPro" id="IPR039420">
    <property type="entry name" value="WalR-like"/>
</dbReference>
<dbReference type="GO" id="GO:0003677">
    <property type="term" value="F:DNA binding"/>
    <property type="evidence" value="ECO:0007669"/>
    <property type="project" value="UniProtKB-KW"/>
</dbReference>
<sequence length="209" mass="23827">MLKLAIVEDTEDIREALESYFSKQKEIQLLIASPNAEEFLCNIAVGTIDILLCDIGLPGISGVELVWRLKQIHPKIHIVMFTVFDEEDYIFQSLKAGASGYLLKNTSLKEIKEGLIDVNNGGASMSPQIAKKVINYFNERGAIKKDISNIFSDKELLIIKQAQKGYNNRQIAEEMFVSIDTIKYHIKNIYRQLEVNNRQELNKFYSHLG</sequence>
<feature type="domain" description="HTH luxR-type" evidence="4">
    <location>
        <begin position="144"/>
        <end position="209"/>
    </location>
</feature>
<dbReference type="GO" id="GO:0006355">
    <property type="term" value="P:regulation of DNA-templated transcription"/>
    <property type="evidence" value="ECO:0007669"/>
    <property type="project" value="InterPro"/>
</dbReference>
<dbReference type="CDD" id="cd06170">
    <property type="entry name" value="LuxR_C_like"/>
    <property type="match status" value="1"/>
</dbReference>